<dbReference type="AlphaFoldDB" id="A0A420Y5B4"/>
<keyword evidence="1 4" id="KW-0963">Cytoplasm</keyword>
<dbReference type="GO" id="GO:0033290">
    <property type="term" value="C:eukaryotic 48S preinitiation complex"/>
    <property type="evidence" value="ECO:0007669"/>
    <property type="project" value="UniProtKB-UniRule"/>
</dbReference>
<dbReference type="InterPro" id="IPR016650">
    <property type="entry name" value="eIF3e"/>
</dbReference>
<keyword evidence="8" id="KW-1185">Reference proteome</keyword>
<comment type="caution">
    <text evidence="7">The sequence shown here is derived from an EMBL/GenBank/DDBJ whole genome shotgun (WGS) entry which is preliminary data.</text>
</comment>
<evidence type="ECO:0000256" key="1">
    <source>
        <dbReference type="ARBA" id="ARBA00022490"/>
    </source>
</evidence>
<keyword evidence="2 4" id="KW-0396">Initiation factor</keyword>
<dbReference type="InterPro" id="IPR000717">
    <property type="entry name" value="PCI_dom"/>
</dbReference>
<sequence length="450" mass="51647">MADSAAAPATNGSTADYNLLPKLIKHLDRHLVFPLLEFTDSQLAQDEDGNVKDQEKAHEITRAKYELLKKTNMTDYVANLYCELNNLDESQKPAEYAERREKVLAQLEKYEEETSKIRELLGREDVVNNLRSDKVANLEFLKREHEVTPEMVDALYDYGNFQYSCGAYGAAADLLYQFRVLSTDNDKVSASTWGKLASEILTTNWEAALEEVQKVRELIDSKLFNNPLAQLQHRAWLIHWALFPLFNYDAAREPLLDLFFNAGFINTIQTACPWILRYLVAAVITGRSRARNSNAYQKQLKDIVRIVRQETYEYSDPVTEFVRALYIDFDFEEAQRQLAKAEEVLRSDFFLVSASDAFVDAARHLISESYCKIYTRIDIKDLSARLGLDPEQGEKWIVNLIRDTRLDAKIDSQEGTVIMNHPPNSVYQQVIERTKGGFFRTQVLNAAVAR</sequence>
<proteinExistence type="inferred from homology"/>
<name>A0A420Y5B4_9PEZI</name>
<dbReference type="STRING" id="177199.A0A420Y5B4"/>
<dbReference type="SMART" id="SM01186">
    <property type="entry name" value="eIF3_N"/>
    <property type="match status" value="1"/>
</dbReference>
<dbReference type="InterPro" id="IPR036390">
    <property type="entry name" value="WH_DNA-bd_sf"/>
</dbReference>
<evidence type="ECO:0000256" key="5">
    <source>
        <dbReference type="PIRNR" id="PIRNR016255"/>
    </source>
</evidence>
<comment type="function">
    <text evidence="4">Component of the eukaryotic translation initiation factor 3 (eIF-3) complex, which is involved in protein synthesis of a specialized repertoire of mRNAs and, together with other initiation factors, stimulates binding of mRNA and methionyl-tRNAi to the 40S ribosome. The eIF-3 complex specifically targets and initiates translation of a subset of mRNAs involved in cell proliferation.</text>
</comment>
<dbReference type="SUPFAM" id="SSF46785">
    <property type="entry name" value="Winged helix' DNA-binding domain"/>
    <property type="match status" value="1"/>
</dbReference>
<protein>
    <recommendedName>
        <fullName evidence="4 5">Eukaryotic translation initiation factor 3 subunit E</fullName>
        <shortName evidence="4">eIF3e</shortName>
    </recommendedName>
</protein>
<gene>
    <name evidence="4 7" type="primary">INT6</name>
    <name evidence="7" type="ORF">DL546_002625</name>
</gene>
<accession>A0A420Y5B4</accession>
<comment type="subunit">
    <text evidence="4 5">Component of the eukaryotic translation initiation factor 3 (eIF-3) complex.</text>
</comment>
<dbReference type="GO" id="GO:0071540">
    <property type="term" value="C:eukaryotic translation initiation factor 3 complex, eIF3e"/>
    <property type="evidence" value="ECO:0007669"/>
    <property type="project" value="UniProtKB-UniRule"/>
</dbReference>
<dbReference type="GO" id="GO:0016282">
    <property type="term" value="C:eukaryotic 43S preinitiation complex"/>
    <property type="evidence" value="ECO:0007669"/>
    <property type="project" value="UniProtKB-UniRule"/>
</dbReference>
<dbReference type="InterPro" id="IPR019010">
    <property type="entry name" value="eIF3e_N"/>
</dbReference>
<dbReference type="PANTHER" id="PTHR10317">
    <property type="entry name" value="EUKARYOTIC TRANSLATION INITIATION FACTOR 3 SUBUNIT E"/>
    <property type="match status" value="1"/>
</dbReference>
<dbReference type="Pfam" id="PF09440">
    <property type="entry name" value="eIF3_N"/>
    <property type="match status" value="1"/>
</dbReference>
<organism evidence="7 8">
    <name type="scientific">Coniochaeta pulveracea</name>
    <dbReference type="NCBI Taxonomy" id="177199"/>
    <lineage>
        <taxon>Eukaryota</taxon>
        <taxon>Fungi</taxon>
        <taxon>Dikarya</taxon>
        <taxon>Ascomycota</taxon>
        <taxon>Pezizomycotina</taxon>
        <taxon>Sordariomycetes</taxon>
        <taxon>Sordariomycetidae</taxon>
        <taxon>Coniochaetales</taxon>
        <taxon>Coniochaetaceae</taxon>
        <taxon>Coniochaeta</taxon>
    </lineage>
</organism>
<evidence type="ECO:0000256" key="2">
    <source>
        <dbReference type="ARBA" id="ARBA00022540"/>
    </source>
</evidence>
<dbReference type="GO" id="GO:0001732">
    <property type="term" value="P:formation of cytoplasmic translation initiation complex"/>
    <property type="evidence" value="ECO:0007669"/>
    <property type="project" value="UniProtKB-UniRule"/>
</dbReference>
<dbReference type="PIRSF" id="PIRSF016255">
    <property type="entry name" value="eIF3e_su6"/>
    <property type="match status" value="1"/>
</dbReference>
<evidence type="ECO:0000256" key="3">
    <source>
        <dbReference type="ARBA" id="ARBA00022917"/>
    </source>
</evidence>
<dbReference type="SMART" id="SM00088">
    <property type="entry name" value="PINT"/>
    <property type="match status" value="1"/>
</dbReference>
<dbReference type="EMBL" id="QVQW01000047">
    <property type="protein sequence ID" value="RKU43085.1"/>
    <property type="molecule type" value="Genomic_DNA"/>
</dbReference>
<dbReference type="Proteomes" id="UP000275385">
    <property type="component" value="Unassembled WGS sequence"/>
</dbReference>
<dbReference type="OrthoDB" id="417252at2759"/>
<dbReference type="Pfam" id="PF01399">
    <property type="entry name" value="PCI"/>
    <property type="match status" value="1"/>
</dbReference>
<dbReference type="PROSITE" id="PS50250">
    <property type="entry name" value="PCI"/>
    <property type="match status" value="1"/>
</dbReference>
<feature type="domain" description="PCI" evidence="6">
    <location>
        <begin position="256"/>
        <end position="424"/>
    </location>
</feature>
<evidence type="ECO:0000313" key="7">
    <source>
        <dbReference type="EMBL" id="RKU43085.1"/>
    </source>
</evidence>
<keyword evidence="3 4" id="KW-0648">Protein biosynthesis</keyword>
<evidence type="ECO:0000259" key="6">
    <source>
        <dbReference type="PROSITE" id="PS50250"/>
    </source>
</evidence>
<dbReference type="GO" id="GO:0003743">
    <property type="term" value="F:translation initiation factor activity"/>
    <property type="evidence" value="ECO:0007669"/>
    <property type="project" value="UniProtKB-UniRule"/>
</dbReference>
<dbReference type="Pfam" id="PF21357">
    <property type="entry name" value="EIF3E_C"/>
    <property type="match status" value="1"/>
</dbReference>
<comment type="subcellular location">
    <subcellularLocation>
        <location evidence="4 5">Cytoplasm</location>
    </subcellularLocation>
</comment>
<comment type="similarity">
    <text evidence="4 5">Belongs to the eIF-3 subunit E family.</text>
</comment>
<evidence type="ECO:0000313" key="8">
    <source>
        <dbReference type="Proteomes" id="UP000275385"/>
    </source>
</evidence>
<dbReference type="HAMAP" id="MF_03004">
    <property type="entry name" value="eIF3e"/>
    <property type="match status" value="1"/>
</dbReference>
<reference evidence="7 8" key="1">
    <citation type="submission" date="2018-08" db="EMBL/GenBank/DDBJ databases">
        <title>Draft genome of the lignicolous fungus Coniochaeta pulveracea.</title>
        <authorList>
            <person name="Borstlap C.J."/>
            <person name="De Witt R.N."/>
            <person name="Botha A."/>
            <person name="Volschenk H."/>
        </authorList>
    </citation>
    <scope>NUCLEOTIDE SEQUENCE [LARGE SCALE GENOMIC DNA]</scope>
    <source>
        <strain evidence="7 8">CAB683</strain>
    </source>
</reference>
<dbReference type="CDD" id="cd21378">
    <property type="entry name" value="eIF3E"/>
    <property type="match status" value="1"/>
</dbReference>
<dbReference type="Gene3D" id="1.25.40.570">
    <property type="match status" value="1"/>
</dbReference>
<evidence type="ECO:0000256" key="4">
    <source>
        <dbReference type="HAMAP-Rule" id="MF_03004"/>
    </source>
</evidence>